<evidence type="ECO:0000259" key="3">
    <source>
        <dbReference type="Pfam" id="PF00892"/>
    </source>
</evidence>
<gene>
    <name evidence="4" type="ORF">JMJ35_005151</name>
</gene>
<sequence length="214" mass="22750">MEAAAEPLIPPAVPPPAPSQISHPKPKTRIPWIPLAAASGACAAINGVFAKLTTTELTSSWAAAISSFLSLSSHNAFIEFLIRASFFTLNLLFNFLMWTLFTAALTRSSSTTRVSIINTSANFMITALAGWIVFGEQLNGLWWVGAGGLVVGNVVIGRRGEEEEKGEGGEEERREGYRDEEREEGGGISDGVTVELVEGRGGKAEVGDGSGVQR</sequence>
<name>A0AA39V194_9LECA</name>
<dbReference type="EMBL" id="JAFEKC020000011">
    <property type="protein sequence ID" value="KAK0512023.1"/>
    <property type="molecule type" value="Genomic_DNA"/>
</dbReference>
<evidence type="ECO:0000256" key="1">
    <source>
        <dbReference type="SAM" id="MobiDB-lite"/>
    </source>
</evidence>
<dbReference type="InterPro" id="IPR000620">
    <property type="entry name" value="EamA_dom"/>
</dbReference>
<comment type="caution">
    <text evidence="4">The sequence shown here is derived from an EMBL/GenBank/DDBJ whole genome shotgun (WGS) entry which is preliminary data.</text>
</comment>
<organism evidence="4 5">
    <name type="scientific">Cladonia borealis</name>
    <dbReference type="NCBI Taxonomy" id="184061"/>
    <lineage>
        <taxon>Eukaryota</taxon>
        <taxon>Fungi</taxon>
        <taxon>Dikarya</taxon>
        <taxon>Ascomycota</taxon>
        <taxon>Pezizomycotina</taxon>
        <taxon>Lecanoromycetes</taxon>
        <taxon>OSLEUM clade</taxon>
        <taxon>Lecanoromycetidae</taxon>
        <taxon>Lecanorales</taxon>
        <taxon>Lecanorineae</taxon>
        <taxon>Cladoniaceae</taxon>
        <taxon>Cladonia</taxon>
    </lineage>
</organism>
<proteinExistence type="predicted"/>
<dbReference type="GO" id="GO:0016020">
    <property type="term" value="C:membrane"/>
    <property type="evidence" value="ECO:0007669"/>
    <property type="project" value="InterPro"/>
</dbReference>
<dbReference type="AlphaFoldDB" id="A0AA39V194"/>
<evidence type="ECO:0000256" key="2">
    <source>
        <dbReference type="SAM" id="Phobius"/>
    </source>
</evidence>
<dbReference type="SUPFAM" id="SSF103481">
    <property type="entry name" value="Multidrug resistance efflux transporter EmrE"/>
    <property type="match status" value="1"/>
</dbReference>
<dbReference type="InterPro" id="IPR039632">
    <property type="entry name" value="TMEM42"/>
</dbReference>
<dbReference type="PANTHER" id="PTHR31965">
    <property type="entry name" value="TRANSMEMBRANE PROTEIN 42"/>
    <property type="match status" value="1"/>
</dbReference>
<keyword evidence="2" id="KW-1133">Transmembrane helix</keyword>
<feature type="compositionally biased region" description="Basic and acidic residues" evidence="1">
    <location>
        <begin position="160"/>
        <end position="180"/>
    </location>
</feature>
<feature type="region of interest" description="Disordered" evidence="1">
    <location>
        <begin position="1"/>
        <end position="26"/>
    </location>
</feature>
<protein>
    <recommendedName>
        <fullName evidence="3">EamA domain-containing protein</fullName>
    </recommendedName>
</protein>
<accession>A0AA39V194</accession>
<feature type="compositionally biased region" description="Pro residues" evidence="1">
    <location>
        <begin position="8"/>
        <end position="18"/>
    </location>
</feature>
<keyword evidence="2" id="KW-0472">Membrane</keyword>
<evidence type="ECO:0000313" key="5">
    <source>
        <dbReference type="Proteomes" id="UP001166286"/>
    </source>
</evidence>
<keyword evidence="2" id="KW-0812">Transmembrane</keyword>
<feature type="region of interest" description="Disordered" evidence="1">
    <location>
        <begin position="160"/>
        <end position="192"/>
    </location>
</feature>
<dbReference type="Pfam" id="PF00892">
    <property type="entry name" value="EamA"/>
    <property type="match status" value="1"/>
</dbReference>
<feature type="transmembrane region" description="Helical" evidence="2">
    <location>
        <begin position="140"/>
        <end position="156"/>
    </location>
</feature>
<feature type="transmembrane region" description="Helical" evidence="2">
    <location>
        <begin position="116"/>
        <end position="134"/>
    </location>
</feature>
<dbReference type="PANTHER" id="PTHR31965:SF1">
    <property type="entry name" value="TRANSMEMBRANE PROTEIN 42"/>
    <property type="match status" value="1"/>
</dbReference>
<evidence type="ECO:0000313" key="4">
    <source>
        <dbReference type="EMBL" id="KAK0512023.1"/>
    </source>
</evidence>
<dbReference type="Proteomes" id="UP001166286">
    <property type="component" value="Unassembled WGS sequence"/>
</dbReference>
<dbReference type="InterPro" id="IPR037185">
    <property type="entry name" value="EmrE-like"/>
</dbReference>
<keyword evidence="5" id="KW-1185">Reference proteome</keyword>
<feature type="domain" description="EamA" evidence="3">
    <location>
        <begin position="31"/>
        <end position="156"/>
    </location>
</feature>
<feature type="transmembrane region" description="Helical" evidence="2">
    <location>
        <begin position="84"/>
        <end position="104"/>
    </location>
</feature>
<reference evidence="4" key="1">
    <citation type="submission" date="2023-03" db="EMBL/GenBank/DDBJ databases">
        <title>Complete genome of Cladonia borealis.</title>
        <authorList>
            <person name="Park H."/>
        </authorList>
    </citation>
    <scope>NUCLEOTIDE SEQUENCE</scope>
    <source>
        <strain evidence="4">ANT050790</strain>
    </source>
</reference>